<dbReference type="Pfam" id="PF00057">
    <property type="entry name" value="Ldl_recept_a"/>
    <property type="match status" value="1"/>
</dbReference>
<dbReference type="Pfam" id="PF07679">
    <property type="entry name" value="I-set"/>
    <property type="match status" value="2"/>
</dbReference>
<dbReference type="Gene3D" id="4.10.400.10">
    <property type="entry name" value="Low-density Lipoprotein Receptor"/>
    <property type="match status" value="1"/>
</dbReference>
<feature type="region of interest" description="Disordered" evidence="4">
    <location>
        <begin position="94"/>
        <end position="114"/>
    </location>
</feature>
<organism evidence="6 7">
    <name type="scientific">Clytia hemisphaerica</name>
    <dbReference type="NCBI Taxonomy" id="252671"/>
    <lineage>
        <taxon>Eukaryota</taxon>
        <taxon>Metazoa</taxon>
        <taxon>Cnidaria</taxon>
        <taxon>Hydrozoa</taxon>
        <taxon>Hydroidolina</taxon>
        <taxon>Leptothecata</taxon>
        <taxon>Obeliida</taxon>
        <taxon>Clytiidae</taxon>
        <taxon>Clytia</taxon>
    </lineage>
</organism>
<dbReference type="PROSITE" id="PS50835">
    <property type="entry name" value="IG_LIKE"/>
    <property type="match status" value="2"/>
</dbReference>
<reference evidence="6" key="1">
    <citation type="submission" date="2021-01" db="UniProtKB">
        <authorList>
            <consortium name="EnsemblMetazoa"/>
        </authorList>
    </citation>
    <scope>IDENTIFICATION</scope>
</reference>
<evidence type="ECO:0000256" key="4">
    <source>
        <dbReference type="SAM" id="MobiDB-lite"/>
    </source>
</evidence>
<dbReference type="SUPFAM" id="SSF48726">
    <property type="entry name" value="Immunoglobulin"/>
    <property type="match status" value="3"/>
</dbReference>
<dbReference type="EnsemblMetazoa" id="CLYHEMT019635.1">
    <property type="protein sequence ID" value="CLYHEMP019635.1"/>
    <property type="gene ID" value="CLYHEMG019635"/>
</dbReference>
<feature type="domain" description="Ig-like" evidence="5">
    <location>
        <begin position="214"/>
        <end position="300"/>
    </location>
</feature>
<evidence type="ECO:0000256" key="2">
    <source>
        <dbReference type="ARBA" id="ARBA00023319"/>
    </source>
</evidence>
<dbReference type="InterPro" id="IPR013783">
    <property type="entry name" value="Ig-like_fold"/>
</dbReference>
<proteinExistence type="predicted"/>
<dbReference type="InterPro" id="IPR002172">
    <property type="entry name" value="LDrepeatLR_classA_rpt"/>
</dbReference>
<dbReference type="AlphaFoldDB" id="A0A7M5X9I5"/>
<dbReference type="CDD" id="cd00096">
    <property type="entry name" value="Ig"/>
    <property type="match status" value="1"/>
</dbReference>
<protein>
    <recommendedName>
        <fullName evidence="5">Ig-like domain-containing protein</fullName>
    </recommendedName>
</protein>
<comment type="caution">
    <text evidence="3">Lacks conserved residue(s) required for the propagation of feature annotation.</text>
</comment>
<dbReference type="InterPro" id="IPR036179">
    <property type="entry name" value="Ig-like_dom_sf"/>
</dbReference>
<dbReference type="OrthoDB" id="5986691at2759"/>
<dbReference type="Proteomes" id="UP000594262">
    <property type="component" value="Unplaced"/>
</dbReference>
<evidence type="ECO:0000313" key="7">
    <source>
        <dbReference type="Proteomes" id="UP000594262"/>
    </source>
</evidence>
<dbReference type="SMART" id="SM00192">
    <property type="entry name" value="LDLa"/>
    <property type="match status" value="1"/>
</dbReference>
<dbReference type="PANTHER" id="PTHR10075">
    <property type="entry name" value="BASIGIN RELATED"/>
    <property type="match status" value="1"/>
</dbReference>
<dbReference type="Gene3D" id="2.60.40.10">
    <property type="entry name" value="Immunoglobulins"/>
    <property type="match status" value="3"/>
</dbReference>
<evidence type="ECO:0000313" key="6">
    <source>
        <dbReference type="EnsemblMetazoa" id="CLYHEMP019635.1"/>
    </source>
</evidence>
<sequence>MDKLPWIFVVCFGCLSVYNFLQNREVNLRVLQLHEHQDQGANRYRRDASTKDGDDEDLKRFMLNFPAEKICKKFMYVCAKDKCKQEETAVIKTKESNKGGKPQECIRGPPGPPGPGLEFPKLVKSTLHNDEVNISNSKTFECTFYGNPIPTVTWRSPAKNFSISSTIDKQKLEVTSRFVISNVSWDEQGPIVCHAKSLLGEAGDAGNLTVLTKPVILNHQNLVFTPEGITFDFPKCKVRSNPPAKITWKRIFWSMPAGRFSTKRNNLLINNVQFKDEGFYVCEAENFLGKDKATTQLKVSALEIHESSPQSITINHGETANINCSAFRNAKKMNGRISSKTGSKVQYFVERAPSGNSILLQAVVNQEGIYSCEIQNEAGKKVRTSVFVEIRQVPTTMTSSTKISTVKCMNYEFRCHRSNRCIHRSWKCDGALDCPNGEDEDPAIC</sequence>
<dbReference type="InterPro" id="IPR003599">
    <property type="entry name" value="Ig_sub"/>
</dbReference>
<dbReference type="SMART" id="SM00409">
    <property type="entry name" value="IG"/>
    <property type="match status" value="3"/>
</dbReference>
<dbReference type="GeneID" id="136814723"/>
<accession>A0A7M5X9I5</accession>
<dbReference type="SMART" id="SM00408">
    <property type="entry name" value="IGc2"/>
    <property type="match status" value="3"/>
</dbReference>
<dbReference type="InterPro" id="IPR007110">
    <property type="entry name" value="Ig-like_dom"/>
</dbReference>
<evidence type="ECO:0000256" key="1">
    <source>
        <dbReference type="ARBA" id="ARBA00023157"/>
    </source>
</evidence>
<dbReference type="RefSeq" id="XP_066927244.1">
    <property type="nucleotide sequence ID" value="XM_067071143.1"/>
</dbReference>
<evidence type="ECO:0000256" key="3">
    <source>
        <dbReference type="PROSITE-ProRule" id="PRU00124"/>
    </source>
</evidence>
<dbReference type="InterPro" id="IPR003598">
    <property type="entry name" value="Ig_sub2"/>
</dbReference>
<evidence type="ECO:0000259" key="5">
    <source>
        <dbReference type="PROSITE" id="PS50835"/>
    </source>
</evidence>
<dbReference type="PROSITE" id="PS50068">
    <property type="entry name" value="LDLRA_2"/>
    <property type="match status" value="1"/>
</dbReference>
<dbReference type="PANTHER" id="PTHR10075:SF14">
    <property type="entry name" value="CELL ADHESION MOLECULE DSCAM2-RELATED"/>
    <property type="match status" value="1"/>
</dbReference>
<dbReference type="InterPro" id="IPR036055">
    <property type="entry name" value="LDL_receptor-like_sf"/>
</dbReference>
<keyword evidence="2" id="KW-0393">Immunoglobulin domain</keyword>
<dbReference type="InterPro" id="IPR023415">
    <property type="entry name" value="LDLR_class-A_CS"/>
</dbReference>
<dbReference type="SUPFAM" id="SSF57424">
    <property type="entry name" value="LDL receptor-like module"/>
    <property type="match status" value="1"/>
</dbReference>
<keyword evidence="1" id="KW-1015">Disulfide bond</keyword>
<name>A0A7M5X9I5_9CNID</name>
<dbReference type="InterPro" id="IPR013098">
    <property type="entry name" value="Ig_I-set"/>
</dbReference>
<dbReference type="CDD" id="cd00112">
    <property type="entry name" value="LDLa"/>
    <property type="match status" value="1"/>
</dbReference>
<keyword evidence="7" id="KW-1185">Reference proteome</keyword>
<dbReference type="PROSITE" id="PS01209">
    <property type="entry name" value="LDLRA_1"/>
    <property type="match status" value="1"/>
</dbReference>
<feature type="domain" description="Ig-like" evidence="5">
    <location>
        <begin position="120"/>
        <end position="211"/>
    </location>
</feature>